<dbReference type="Proteomes" id="UP000054560">
    <property type="component" value="Unassembled WGS sequence"/>
</dbReference>
<gene>
    <name evidence="1" type="ORF">SARC_17805</name>
</gene>
<dbReference type="GeneID" id="25918309"/>
<dbReference type="RefSeq" id="XP_014143582.1">
    <property type="nucleotide sequence ID" value="XM_014288107.1"/>
</dbReference>
<name>A0A0L0EYW2_9EUKA</name>
<organism evidence="1 2">
    <name type="scientific">Sphaeroforma arctica JP610</name>
    <dbReference type="NCBI Taxonomy" id="667725"/>
    <lineage>
        <taxon>Eukaryota</taxon>
        <taxon>Ichthyosporea</taxon>
        <taxon>Ichthyophonida</taxon>
        <taxon>Sphaeroforma</taxon>
    </lineage>
</organism>
<dbReference type="EMBL" id="KQ253768">
    <property type="protein sequence ID" value="KNC69680.1"/>
    <property type="molecule type" value="Genomic_DNA"/>
</dbReference>
<keyword evidence="2" id="KW-1185">Reference proteome</keyword>
<dbReference type="AlphaFoldDB" id="A0A0L0EYW2"/>
<proteinExistence type="predicted"/>
<accession>A0A0L0EYW2</accession>
<evidence type="ECO:0000313" key="2">
    <source>
        <dbReference type="Proteomes" id="UP000054560"/>
    </source>
</evidence>
<sequence length="130" mass="14134">MKAQPDRSDELVKLFVDRMVQTRTASVAMATKAPPPVIITTKKRADLIGGALEANARVCLETSAGREIQEKGFITLQAILCGLRGEESCVVEHRAVLVHALLSEDVASAVRSVYSDTGVWQWVLITNTDV</sequence>
<reference evidence="1 2" key="1">
    <citation type="submission" date="2011-02" db="EMBL/GenBank/DDBJ databases">
        <title>The Genome Sequence of Sphaeroforma arctica JP610.</title>
        <authorList>
            <consortium name="The Broad Institute Genome Sequencing Platform"/>
            <person name="Russ C."/>
            <person name="Cuomo C."/>
            <person name="Young S.K."/>
            <person name="Zeng Q."/>
            <person name="Gargeya S."/>
            <person name="Alvarado L."/>
            <person name="Berlin A."/>
            <person name="Chapman S.B."/>
            <person name="Chen Z."/>
            <person name="Freedman E."/>
            <person name="Gellesch M."/>
            <person name="Goldberg J."/>
            <person name="Griggs A."/>
            <person name="Gujja S."/>
            <person name="Heilman E."/>
            <person name="Heiman D."/>
            <person name="Howarth C."/>
            <person name="Mehta T."/>
            <person name="Neiman D."/>
            <person name="Pearson M."/>
            <person name="Roberts A."/>
            <person name="Saif S."/>
            <person name="Shea T."/>
            <person name="Shenoy N."/>
            <person name="Sisk P."/>
            <person name="Stolte C."/>
            <person name="Sykes S."/>
            <person name="White J."/>
            <person name="Yandava C."/>
            <person name="Burger G."/>
            <person name="Gray M.W."/>
            <person name="Holland P.W.H."/>
            <person name="King N."/>
            <person name="Lang F.B.F."/>
            <person name="Roger A.J."/>
            <person name="Ruiz-Trillo I."/>
            <person name="Haas B."/>
            <person name="Nusbaum C."/>
            <person name="Birren B."/>
        </authorList>
    </citation>
    <scope>NUCLEOTIDE SEQUENCE [LARGE SCALE GENOMIC DNA]</scope>
    <source>
        <strain evidence="1 2">JP610</strain>
    </source>
</reference>
<protein>
    <submittedName>
        <fullName evidence="1">Uncharacterized protein</fullName>
    </submittedName>
</protein>
<evidence type="ECO:0000313" key="1">
    <source>
        <dbReference type="EMBL" id="KNC69680.1"/>
    </source>
</evidence>